<gene>
    <name evidence="2" type="ORF">CSSPJE1EN1_LOCUS3971</name>
</gene>
<sequence length="767" mass="83122">MCHFCRIRILPAMVEPICEFGSGSSIDQCTDLKNGTKRFLKFHDMQTITPQLQYCAHMAMNSTAAGFGNARGCCNFQQLNHSWSQVPKKRKLNLENPALLHQLAKIEMAHPAAAYPQPMKSTVGYECLPERKNCTVAAPGGWMTAARDLQLLEFKLQLNTSNAGAGNQECSTLNPHDHNGAGAADSNSALTSEHFQYLQAVDHESSLGSRYSSCKSDDEVVETSSLTLDDSAAAAAHDPASTLFLTTSSVPVPHALGSDLDPARTGSVLGHDSDGDWLQLGISRTCTPKPSTLAEMHNLGRITVEQPPKLQGVPNAAGPRRSTALESKEQAQSVVHRWSPERLESSAGLQGVTDFSQTSQQIIGQTPLLKRPAPAGAQLQAVNDLWLTMESSSSGARYSMQQLPVHVHPASYREHAVTHIADQQHQAAGGSASHAACDERVMVITVPAHVQQESSAARRLHPSSPDLVPCNIRTVQSGSCARELQLQKQRTNTGPAPVSSGPVASKGIMNTPDHEAGNYRRDFIDCQLPPGSSPTRTSAEAPGLVTSGCPRMMQSEQAADHQRCHDIDHHVQSQGVVLPIIRRNRSLYSSASEGGEIISSCGPGIWFKLQAEKSNQSTSTLTRPPLQQITRYYLRVKDENMPVSMVKKYLVQKLGLVEESEVDISCNRQLLDPCLQLHYVRDVMWLQAGARNHNTAPAAAAAAAAIITQVAADSASVVQIQQNIQDRNQRSRSSHEPTASTQFVKSPEDVIMVLDYSRAAAPQSRPC</sequence>
<dbReference type="PANTHER" id="PTHR47290">
    <property type="entry name" value="RING FINGER PROTEIN"/>
    <property type="match status" value="1"/>
</dbReference>
<reference evidence="2" key="1">
    <citation type="submission" date="2024-02" db="EMBL/GenBank/DDBJ databases">
        <authorList>
            <consortium name="ELIXIR-Norway"/>
            <consortium name="Elixir Norway"/>
        </authorList>
    </citation>
    <scope>NUCLEOTIDE SEQUENCE</scope>
</reference>
<proteinExistence type="predicted"/>
<dbReference type="Proteomes" id="UP001497444">
    <property type="component" value="Chromosome 11"/>
</dbReference>
<dbReference type="InterPro" id="IPR044171">
    <property type="entry name" value="LAX2-like"/>
</dbReference>
<evidence type="ECO:0000313" key="3">
    <source>
        <dbReference type="Proteomes" id="UP001497444"/>
    </source>
</evidence>
<name>A0ABP0VXN0_9BRYO</name>
<evidence type="ECO:0000313" key="2">
    <source>
        <dbReference type="EMBL" id="CAK9258493.1"/>
    </source>
</evidence>
<organism evidence="2 3">
    <name type="scientific">Sphagnum jensenii</name>
    <dbReference type="NCBI Taxonomy" id="128206"/>
    <lineage>
        <taxon>Eukaryota</taxon>
        <taxon>Viridiplantae</taxon>
        <taxon>Streptophyta</taxon>
        <taxon>Embryophyta</taxon>
        <taxon>Bryophyta</taxon>
        <taxon>Sphagnophytina</taxon>
        <taxon>Sphagnopsida</taxon>
        <taxon>Sphagnales</taxon>
        <taxon>Sphagnaceae</taxon>
        <taxon>Sphagnum</taxon>
    </lineage>
</organism>
<evidence type="ECO:0000256" key="1">
    <source>
        <dbReference type="SAM" id="MobiDB-lite"/>
    </source>
</evidence>
<feature type="region of interest" description="Disordered" evidence="1">
    <location>
        <begin position="167"/>
        <end position="186"/>
    </location>
</feature>
<accession>A0ABP0VXN0</accession>
<dbReference type="Gene3D" id="3.10.20.90">
    <property type="entry name" value="Phosphatidylinositol 3-kinase Catalytic Subunit, Chain A, domain 1"/>
    <property type="match status" value="1"/>
</dbReference>
<keyword evidence="3" id="KW-1185">Reference proteome</keyword>
<protein>
    <submittedName>
        <fullName evidence="2">Uncharacterized protein</fullName>
    </submittedName>
</protein>
<dbReference type="EMBL" id="OZ020106">
    <property type="protein sequence ID" value="CAK9258493.1"/>
    <property type="molecule type" value="Genomic_DNA"/>
</dbReference>
<dbReference type="PANTHER" id="PTHR47290:SF4">
    <property type="entry name" value="RING FINGER PROTEIN"/>
    <property type="match status" value="1"/>
</dbReference>